<evidence type="ECO:0000256" key="8">
    <source>
        <dbReference type="ARBA" id="ARBA00047984"/>
    </source>
</evidence>
<evidence type="ECO:0000256" key="6">
    <source>
        <dbReference type="ARBA" id="ARBA00022884"/>
    </source>
</evidence>
<keyword evidence="14" id="KW-1185">Reference proteome</keyword>
<sequence length="619" mass="69078">MSKPKPDFSKLLFTGIKRKKTNPIVTESDDAALRMRVMPKKLLPELLAEKKHKHSKLDDEADDGVALFSGEMMKAIQSSKKKAKFTETDQKELERLFAQHVRRINNMYVVGEDIPAPILEFDDLKFPKEIDASLKEFNIIAPSPIQMQALPLMRQKRNLLATAPTGSGKTLAFVLPLIQRIYESRVEGSAKLPVLKAIVLEPTRVLGRQVYVQFVKYCQNLNLKYAFYEGDGPFPSGVEVVVTTPNRLIAAVEDNKKAVMKMLKTVEWVVVDECDRMFDDKDTEANFKSKLAKILEWTDHEHTRRAFFSATNSSEVESYVKANLKNPVFVFIGSRNSANTQVTQQLVFAGSEGGKIAAIRDVLQGGFDPPALIFVQDKDRAGQLYTELVSSFSHIPIAMVSSEVTDAQKEKILDNVRAKRVFVLICTELIGRGIDLPSVNLVINFDLPATIVNYVHRIGRTGRAGRPGRAITYFTETDLKYIRPIASLIKHAGFDVPAYTLALEQPTAAAKKVLSTNGIHRKSFGGVRKWERVKAKKQEREELVDHSSAKGAVMADDDAGGDLIDKARRAVMKKRTANALKMMTKKKGKKTVGKLKPSIKAKGKLPRSTIIKKKAKKAT</sequence>
<dbReference type="PROSITE" id="PS51195">
    <property type="entry name" value="Q_MOTIF"/>
    <property type="match status" value="1"/>
</dbReference>
<keyword evidence="4" id="KW-0347">Helicase</keyword>
<dbReference type="PANTHER" id="PTHR47959">
    <property type="entry name" value="ATP-DEPENDENT RNA HELICASE RHLE-RELATED"/>
    <property type="match status" value="1"/>
</dbReference>
<dbReference type="InterPro" id="IPR027417">
    <property type="entry name" value="P-loop_NTPase"/>
</dbReference>
<dbReference type="InterPro" id="IPR001650">
    <property type="entry name" value="Helicase_C-like"/>
</dbReference>
<evidence type="ECO:0000256" key="9">
    <source>
        <dbReference type="PROSITE-ProRule" id="PRU00552"/>
    </source>
</evidence>
<feature type="short sequence motif" description="Q motif" evidence="9">
    <location>
        <begin position="119"/>
        <end position="147"/>
    </location>
</feature>
<dbReference type="InterPro" id="IPR014014">
    <property type="entry name" value="RNA_helicase_DEAD_Q_motif"/>
</dbReference>
<feature type="domain" description="Helicase C-terminal" evidence="12">
    <location>
        <begin position="341"/>
        <end position="504"/>
    </location>
</feature>
<dbReference type="InterPro" id="IPR011545">
    <property type="entry name" value="DEAD/DEAH_box_helicase_dom"/>
</dbReference>
<dbReference type="GO" id="GO:0005829">
    <property type="term" value="C:cytosol"/>
    <property type="evidence" value="ECO:0007669"/>
    <property type="project" value="TreeGrafter"/>
</dbReference>
<evidence type="ECO:0000259" key="11">
    <source>
        <dbReference type="PROSITE" id="PS51192"/>
    </source>
</evidence>
<accession>A0A7E4UR41</accession>
<dbReference type="Pfam" id="PF00270">
    <property type="entry name" value="DEAD"/>
    <property type="match status" value="1"/>
</dbReference>
<dbReference type="SUPFAM" id="SSF52540">
    <property type="entry name" value="P-loop containing nucleoside triphosphate hydrolases"/>
    <property type="match status" value="1"/>
</dbReference>
<keyword evidence="2" id="KW-0547">Nucleotide-binding</keyword>
<dbReference type="Proteomes" id="UP000492821">
    <property type="component" value="Unassembled WGS sequence"/>
</dbReference>
<proteinExistence type="inferred from homology"/>
<evidence type="ECO:0000256" key="5">
    <source>
        <dbReference type="ARBA" id="ARBA00022840"/>
    </source>
</evidence>
<keyword evidence="6" id="KW-0694">RNA-binding</keyword>
<dbReference type="SMART" id="SM00487">
    <property type="entry name" value="DEXDc"/>
    <property type="match status" value="1"/>
</dbReference>
<dbReference type="PROSITE" id="PS51194">
    <property type="entry name" value="HELICASE_CTER"/>
    <property type="match status" value="1"/>
</dbReference>
<reference evidence="15" key="2">
    <citation type="submission" date="2020-10" db="UniProtKB">
        <authorList>
            <consortium name="WormBaseParasite"/>
        </authorList>
    </citation>
    <scope>IDENTIFICATION</scope>
</reference>
<dbReference type="EC" id="3.6.4.13" evidence="1"/>
<dbReference type="Gene3D" id="3.40.50.300">
    <property type="entry name" value="P-loop containing nucleotide triphosphate hydrolases"/>
    <property type="match status" value="2"/>
</dbReference>
<evidence type="ECO:0000256" key="2">
    <source>
        <dbReference type="ARBA" id="ARBA00022741"/>
    </source>
</evidence>
<dbReference type="GO" id="GO:0016787">
    <property type="term" value="F:hydrolase activity"/>
    <property type="evidence" value="ECO:0007669"/>
    <property type="project" value="UniProtKB-KW"/>
</dbReference>
<evidence type="ECO:0000313" key="15">
    <source>
        <dbReference type="WBParaSite" id="Pan_g11781.t1"/>
    </source>
</evidence>
<feature type="region of interest" description="Disordered" evidence="10">
    <location>
        <begin position="585"/>
        <end position="619"/>
    </location>
</feature>
<dbReference type="Pfam" id="PF00271">
    <property type="entry name" value="Helicase_C"/>
    <property type="match status" value="1"/>
</dbReference>
<evidence type="ECO:0000256" key="10">
    <source>
        <dbReference type="SAM" id="MobiDB-lite"/>
    </source>
</evidence>
<comment type="similarity">
    <text evidence="7">Belongs to the DEAD box helicase family. DDX52/ROK1 subfamily.</text>
</comment>
<evidence type="ECO:0000313" key="14">
    <source>
        <dbReference type="Proteomes" id="UP000492821"/>
    </source>
</evidence>
<feature type="domain" description="Helicase ATP-binding" evidence="11">
    <location>
        <begin position="150"/>
        <end position="330"/>
    </location>
</feature>
<dbReference type="CDD" id="cd18787">
    <property type="entry name" value="SF2_C_DEAD"/>
    <property type="match status" value="1"/>
</dbReference>
<dbReference type="SMART" id="SM00490">
    <property type="entry name" value="HELICc"/>
    <property type="match status" value="1"/>
</dbReference>
<dbReference type="InterPro" id="IPR014001">
    <property type="entry name" value="Helicase_ATP-bd"/>
</dbReference>
<feature type="domain" description="DEAD-box RNA helicase Q" evidence="13">
    <location>
        <begin position="119"/>
        <end position="147"/>
    </location>
</feature>
<dbReference type="WBParaSite" id="Pan_g11781.t1">
    <property type="protein sequence ID" value="Pan_g11781.t1"/>
    <property type="gene ID" value="Pan_g11781"/>
</dbReference>
<protein>
    <recommendedName>
        <fullName evidence="1">RNA helicase</fullName>
        <ecNumber evidence="1">3.6.4.13</ecNumber>
    </recommendedName>
</protein>
<evidence type="ECO:0000259" key="13">
    <source>
        <dbReference type="PROSITE" id="PS51195"/>
    </source>
</evidence>
<evidence type="ECO:0000259" key="12">
    <source>
        <dbReference type="PROSITE" id="PS51194"/>
    </source>
</evidence>
<dbReference type="InterPro" id="IPR050079">
    <property type="entry name" value="DEAD_box_RNA_helicase"/>
</dbReference>
<organism evidence="14 15">
    <name type="scientific">Panagrellus redivivus</name>
    <name type="common">Microworm</name>
    <dbReference type="NCBI Taxonomy" id="6233"/>
    <lineage>
        <taxon>Eukaryota</taxon>
        <taxon>Metazoa</taxon>
        <taxon>Ecdysozoa</taxon>
        <taxon>Nematoda</taxon>
        <taxon>Chromadorea</taxon>
        <taxon>Rhabditida</taxon>
        <taxon>Tylenchina</taxon>
        <taxon>Panagrolaimomorpha</taxon>
        <taxon>Panagrolaimoidea</taxon>
        <taxon>Panagrolaimidae</taxon>
        <taxon>Panagrellus</taxon>
    </lineage>
</organism>
<keyword evidence="3" id="KW-0378">Hydrolase</keyword>
<dbReference type="GO" id="GO:0005524">
    <property type="term" value="F:ATP binding"/>
    <property type="evidence" value="ECO:0007669"/>
    <property type="project" value="UniProtKB-KW"/>
</dbReference>
<dbReference type="PANTHER" id="PTHR47959:SF15">
    <property type="entry name" value="RNA HELICASE"/>
    <property type="match status" value="1"/>
</dbReference>
<dbReference type="GO" id="GO:0003723">
    <property type="term" value="F:RNA binding"/>
    <property type="evidence" value="ECO:0007669"/>
    <property type="project" value="UniProtKB-KW"/>
</dbReference>
<evidence type="ECO:0000256" key="1">
    <source>
        <dbReference type="ARBA" id="ARBA00012552"/>
    </source>
</evidence>
<evidence type="ECO:0000256" key="7">
    <source>
        <dbReference type="ARBA" id="ARBA00024355"/>
    </source>
</evidence>
<reference evidence="14" key="1">
    <citation type="journal article" date="2013" name="Genetics">
        <title>The draft genome and transcriptome of Panagrellus redivivus are shaped by the harsh demands of a free-living lifestyle.</title>
        <authorList>
            <person name="Srinivasan J."/>
            <person name="Dillman A.R."/>
            <person name="Macchietto M.G."/>
            <person name="Heikkinen L."/>
            <person name="Lakso M."/>
            <person name="Fracchia K.M."/>
            <person name="Antoshechkin I."/>
            <person name="Mortazavi A."/>
            <person name="Wong G."/>
            <person name="Sternberg P.W."/>
        </authorList>
    </citation>
    <scope>NUCLEOTIDE SEQUENCE [LARGE SCALE GENOMIC DNA]</scope>
    <source>
        <strain evidence="14">MT8872</strain>
    </source>
</reference>
<keyword evidence="5" id="KW-0067">ATP-binding</keyword>
<evidence type="ECO:0000256" key="4">
    <source>
        <dbReference type="ARBA" id="ARBA00022806"/>
    </source>
</evidence>
<name>A0A7E4UR41_PANRE</name>
<dbReference type="AlphaFoldDB" id="A0A7E4UR41"/>
<evidence type="ECO:0000256" key="3">
    <source>
        <dbReference type="ARBA" id="ARBA00022801"/>
    </source>
</evidence>
<comment type="catalytic activity">
    <reaction evidence="8">
        <text>ATP + H2O = ADP + phosphate + H(+)</text>
        <dbReference type="Rhea" id="RHEA:13065"/>
        <dbReference type="ChEBI" id="CHEBI:15377"/>
        <dbReference type="ChEBI" id="CHEBI:15378"/>
        <dbReference type="ChEBI" id="CHEBI:30616"/>
        <dbReference type="ChEBI" id="CHEBI:43474"/>
        <dbReference type="ChEBI" id="CHEBI:456216"/>
        <dbReference type="EC" id="3.6.4.13"/>
    </reaction>
</comment>
<dbReference type="PROSITE" id="PS51192">
    <property type="entry name" value="HELICASE_ATP_BIND_1"/>
    <property type="match status" value="1"/>
</dbReference>
<dbReference type="GO" id="GO:0003724">
    <property type="term" value="F:RNA helicase activity"/>
    <property type="evidence" value="ECO:0007669"/>
    <property type="project" value="UniProtKB-EC"/>
</dbReference>